<name>M1Z9T5_NITG3</name>
<sequence>MCLAIPGKIESIEQGEALTRKGRIDFGGIVKEAWLSYVPEAKVGDYVIVHAGFAISRVDEREAHRALKYLDEMDRLDSPPPEPEEE</sequence>
<gene>
    <name evidence="2" type="primary">hypC</name>
    <name evidence="2" type="ORF">NITGR_190062</name>
</gene>
<dbReference type="Pfam" id="PF01455">
    <property type="entry name" value="HupF_HypC"/>
    <property type="match status" value="1"/>
</dbReference>
<dbReference type="STRING" id="1266370.NITGR_190062"/>
<protein>
    <submittedName>
        <fullName evidence="2">Hydrogenase assembly chaperone HypC</fullName>
    </submittedName>
</protein>
<proteinExistence type="inferred from homology"/>
<dbReference type="RefSeq" id="WP_005006907.1">
    <property type="nucleotide sequence ID" value="NZ_HG422173.1"/>
</dbReference>
<dbReference type="InterPro" id="IPR019812">
    <property type="entry name" value="Hydgase_assmbl_chp_CS"/>
</dbReference>
<comment type="similarity">
    <text evidence="1">Belongs to the HupF/HypC family.</text>
</comment>
<accession>M1Z9T5</accession>
<keyword evidence="3" id="KW-1185">Reference proteome</keyword>
<evidence type="ECO:0000313" key="3">
    <source>
        <dbReference type="Proteomes" id="UP000011704"/>
    </source>
</evidence>
<dbReference type="GO" id="GO:0005506">
    <property type="term" value="F:iron ion binding"/>
    <property type="evidence" value="ECO:0007669"/>
    <property type="project" value="TreeGrafter"/>
</dbReference>
<dbReference type="PROSITE" id="PS01097">
    <property type="entry name" value="HUPF_HYPC"/>
    <property type="match status" value="1"/>
</dbReference>
<dbReference type="PRINTS" id="PR00445">
    <property type="entry name" value="HUPFHYPC"/>
</dbReference>
<dbReference type="GO" id="GO:1902670">
    <property type="term" value="F:carbon dioxide binding"/>
    <property type="evidence" value="ECO:0007669"/>
    <property type="project" value="TreeGrafter"/>
</dbReference>
<dbReference type="EMBL" id="CAQJ01000021">
    <property type="protein sequence ID" value="CCQ89952.1"/>
    <property type="molecule type" value="Genomic_DNA"/>
</dbReference>
<dbReference type="NCBIfam" id="TIGR00074">
    <property type="entry name" value="hypC_hupF"/>
    <property type="match status" value="1"/>
</dbReference>
<dbReference type="InParanoid" id="M1Z9T5"/>
<evidence type="ECO:0000313" key="2">
    <source>
        <dbReference type="EMBL" id="CCQ89952.1"/>
    </source>
</evidence>
<dbReference type="Proteomes" id="UP000011704">
    <property type="component" value="Unassembled WGS sequence"/>
</dbReference>
<dbReference type="PANTHER" id="PTHR35177">
    <property type="entry name" value="HYDROGENASE MATURATION FACTOR HYBG"/>
    <property type="match status" value="1"/>
</dbReference>
<reference evidence="2 3" key="1">
    <citation type="journal article" date="2013" name="Front. Microbiol.">
        <title>The genome of Nitrospina gracilis illuminates the metabolism and evolution of the major marine nitrite oxidizer.</title>
        <authorList>
            <person name="Luecker S."/>
            <person name="Nowka B."/>
            <person name="Rattei T."/>
            <person name="Spieck E."/>
            <person name="and Daims H."/>
        </authorList>
    </citation>
    <scope>NUCLEOTIDE SEQUENCE [LARGE SCALE GENOMIC DNA]</scope>
    <source>
        <strain evidence="2 3">3/211</strain>
    </source>
</reference>
<dbReference type="HOGENOM" id="CLU_159381_2_2_0"/>
<dbReference type="OrthoDB" id="9806017at2"/>
<dbReference type="FunCoup" id="M1Z9T5">
    <property type="interactions" value="62"/>
</dbReference>
<dbReference type="GO" id="GO:0051604">
    <property type="term" value="P:protein maturation"/>
    <property type="evidence" value="ECO:0007669"/>
    <property type="project" value="TreeGrafter"/>
</dbReference>
<dbReference type="Gene3D" id="2.30.30.140">
    <property type="match status" value="1"/>
</dbReference>
<dbReference type="AlphaFoldDB" id="M1Z9T5"/>
<evidence type="ECO:0000256" key="1">
    <source>
        <dbReference type="ARBA" id="ARBA00006018"/>
    </source>
</evidence>
<dbReference type="InterPro" id="IPR001109">
    <property type="entry name" value="Hydrogenase_HupF/HypC"/>
</dbReference>
<dbReference type="PANTHER" id="PTHR35177:SF2">
    <property type="entry name" value="HYDROGENASE MATURATION FACTOR HYBG"/>
    <property type="match status" value="1"/>
</dbReference>
<organism evidence="2 3">
    <name type="scientific">Nitrospina gracilis (strain 3/211)</name>
    <dbReference type="NCBI Taxonomy" id="1266370"/>
    <lineage>
        <taxon>Bacteria</taxon>
        <taxon>Pseudomonadati</taxon>
        <taxon>Nitrospinota/Tectimicrobiota group</taxon>
        <taxon>Nitrospinota</taxon>
        <taxon>Nitrospinia</taxon>
        <taxon>Nitrospinales</taxon>
        <taxon>Nitrospinaceae</taxon>
        <taxon>Nitrospina</taxon>
    </lineage>
</organism>
<dbReference type="SUPFAM" id="SSF159127">
    <property type="entry name" value="HupF/HypC-like"/>
    <property type="match status" value="1"/>
</dbReference>
<comment type="caution">
    <text evidence="2">The sequence shown here is derived from an EMBL/GenBank/DDBJ whole genome shotgun (WGS) entry which is preliminary data.</text>
</comment>